<dbReference type="EMBL" id="JAUFRC010000002">
    <property type="protein sequence ID" value="MDN3713865.1"/>
    <property type="molecule type" value="Genomic_DNA"/>
</dbReference>
<keyword evidence="1" id="KW-1133">Transmembrane helix</keyword>
<sequence>MMQYLEWKIDPTIAAVSVLQVLFVALMLVVSNRFVNISRMV</sequence>
<evidence type="ECO:0000313" key="3">
    <source>
        <dbReference type="Proteomes" id="UP001243846"/>
    </source>
</evidence>
<gene>
    <name evidence="2" type="ORF">QWZ10_22635</name>
</gene>
<keyword evidence="1" id="KW-0812">Transmembrane</keyword>
<accession>A0ABT8DBK8</accession>
<name>A0ABT8DBK8_9RHOB</name>
<dbReference type="Proteomes" id="UP001243846">
    <property type="component" value="Unassembled WGS sequence"/>
</dbReference>
<evidence type="ECO:0000256" key="1">
    <source>
        <dbReference type="SAM" id="Phobius"/>
    </source>
</evidence>
<feature type="transmembrane region" description="Helical" evidence="1">
    <location>
        <begin position="12"/>
        <end position="30"/>
    </location>
</feature>
<keyword evidence="3" id="KW-1185">Reference proteome</keyword>
<evidence type="ECO:0000313" key="2">
    <source>
        <dbReference type="EMBL" id="MDN3713865.1"/>
    </source>
</evidence>
<keyword evidence="1" id="KW-0472">Membrane</keyword>
<organism evidence="2 3">
    <name type="scientific">Paracoccus cavernae</name>
    <dbReference type="NCBI Taxonomy" id="1571207"/>
    <lineage>
        <taxon>Bacteria</taxon>
        <taxon>Pseudomonadati</taxon>
        <taxon>Pseudomonadota</taxon>
        <taxon>Alphaproteobacteria</taxon>
        <taxon>Rhodobacterales</taxon>
        <taxon>Paracoccaceae</taxon>
        <taxon>Paracoccus</taxon>
    </lineage>
</organism>
<proteinExistence type="predicted"/>
<protein>
    <submittedName>
        <fullName evidence="2">Uncharacterized protein</fullName>
    </submittedName>
</protein>
<dbReference type="RefSeq" id="WP_377731659.1">
    <property type="nucleotide sequence ID" value="NZ_JBHSVP010000002.1"/>
</dbReference>
<reference evidence="3" key="1">
    <citation type="journal article" date="2019" name="Int. J. Syst. Evol. Microbiol.">
        <title>The Global Catalogue of Microorganisms (GCM) 10K type strain sequencing project: providing services to taxonomists for standard genome sequencing and annotation.</title>
        <authorList>
            <consortium name="The Broad Institute Genomics Platform"/>
            <consortium name="The Broad Institute Genome Sequencing Center for Infectious Disease"/>
            <person name="Wu L."/>
            <person name="Ma J."/>
        </authorList>
    </citation>
    <scope>NUCLEOTIDE SEQUENCE [LARGE SCALE GENOMIC DNA]</scope>
    <source>
        <strain evidence="3">CECT 8482</strain>
    </source>
</reference>
<comment type="caution">
    <text evidence="2">The sequence shown here is derived from an EMBL/GenBank/DDBJ whole genome shotgun (WGS) entry which is preliminary data.</text>
</comment>